<feature type="transmembrane region" description="Helical" evidence="2">
    <location>
        <begin position="187"/>
        <end position="206"/>
    </location>
</feature>
<keyword evidence="2" id="KW-0472">Membrane</keyword>
<evidence type="ECO:0000256" key="1">
    <source>
        <dbReference type="SAM" id="MobiDB-lite"/>
    </source>
</evidence>
<feature type="region of interest" description="Disordered" evidence="1">
    <location>
        <begin position="624"/>
        <end position="657"/>
    </location>
</feature>
<evidence type="ECO:0008006" key="7">
    <source>
        <dbReference type="Google" id="ProtNLM"/>
    </source>
</evidence>
<feature type="region of interest" description="Disordered" evidence="1">
    <location>
        <begin position="432"/>
        <end position="506"/>
    </location>
</feature>
<feature type="compositionally biased region" description="Pro residues" evidence="1">
    <location>
        <begin position="438"/>
        <end position="457"/>
    </location>
</feature>
<feature type="transmembrane region" description="Helical" evidence="2">
    <location>
        <begin position="70"/>
        <end position="91"/>
    </location>
</feature>
<dbReference type="InterPro" id="IPR002049">
    <property type="entry name" value="LE_dom"/>
</dbReference>
<evidence type="ECO:0000259" key="4">
    <source>
        <dbReference type="PROSITE" id="PS01248"/>
    </source>
</evidence>
<dbReference type="STRING" id="78915.A0A4P9XQW6"/>
<proteinExistence type="predicted"/>
<organism evidence="5 6">
    <name type="scientific">Thamnocephalis sphaerospora</name>
    <dbReference type="NCBI Taxonomy" id="78915"/>
    <lineage>
        <taxon>Eukaryota</taxon>
        <taxon>Fungi</taxon>
        <taxon>Fungi incertae sedis</taxon>
        <taxon>Zoopagomycota</taxon>
        <taxon>Zoopagomycotina</taxon>
        <taxon>Zoopagomycetes</taxon>
        <taxon>Zoopagales</taxon>
        <taxon>Sigmoideomycetaceae</taxon>
        <taxon>Thamnocephalis</taxon>
    </lineage>
</organism>
<dbReference type="PROSITE" id="PS01248">
    <property type="entry name" value="EGF_LAM_1"/>
    <property type="match status" value="1"/>
</dbReference>
<sequence length="775" mass="83871">MGGACKCRAGFAGAKCNQCAEGYSDYPSCQGRVFQQNIAPMAVAVCIASFSMVLVALARRAPLLTHRNEPLIRLLAFVALIVDVAFVAHLSEPMFTSPIGLKVAGSLVLALTTVLNLTLALRIMNAERIEHLSFQLWLETTRTTTSMVAIVAALAGASQLLLIRSRLCGRACSSAPMHDSTVQRLRAAGMLGMLVRSTIMCIIGMVALSQLGRDKSDALTFISIGLNVAVILVALVLDFGARSYLLDALTSRRRSRLADPTGYYPSGDESGISVDPKFAEMRMVSPDMERSLLPKLPQASHHARVRQGSDASFVTGTSVNSSFQSLGISPHNVVLPAIPSMPSVSLETHTEGELLTEMHTAPVPGTTSTVQQHTRTGSGKASSTTHMSYYGEYELDGSPQASSRASRVSRNSRNSAYRRKELMKRAVNDALNISQHPVPSPVNPDSLPKPPTYPPLPTGSHSEASLQPVPRLSTDSRPSISSRPSTDSRRTTGSSRKGYRKKMHTTRLSSGTLAVAAAIAAAQATKGSTLSKAPTMTRKASAQPAAHDMYYFEKRDQEMQQQATTVPAVTPQTQKDAVALPDFSFELSSPTATDQPRRVPDEEERRQDFMLLQAQLHAQINSQSPVLSMPTSSGVASTSGQQQKEQQKEQQKKQRQQQLQELQRQEQLLQQQQEQLRQQQAQLNEKQEAYARLRQASRQPHYGMGDCSFGSNTSGHSLMSSGFLDSAPSGAVSSQPSSGQGTNLAPANPKSFILGGDMTASPMFAYLKNYSEHDL</sequence>
<keyword evidence="6" id="KW-1185">Reference proteome</keyword>
<dbReference type="OrthoDB" id="2412841at2759"/>
<dbReference type="PROSITE" id="PS00022">
    <property type="entry name" value="EGF_1"/>
    <property type="match status" value="1"/>
</dbReference>
<feature type="transmembrane region" description="Helical" evidence="2">
    <location>
        <begin position="103"/>
        <end position="124"/>
    </location>
</feature>
<feature type="region of interest" description="Disordered" evidence="1">
    <location>
        <begin position="720"/>
        <end position="746"/>
    </location>
</feature>
<accession>A0A4P9XQW6</accession>
<feature type="region of interest" description="Disordered" evidence="1">
    <location>
        <begin position="584"/>
        <end position="604"/>
    </location>
</feature>
<dbReference type="InterPro" id="IPR000742">
    <property type="entry name" value="EGF"/>
</dbReference>
<evidence type="ECO:0000259" key="3">
    <source>
        <dbReference type="PROSITE" id="PS00022"/>
    </source>
</evidence>
<protein>
    <recommendedName>
        <fullName evidence="7">EGF-like domain-containing protein</fullName>
    </recommendedName>
</protein>
<feature type="transmembrane region" description="Helical" evidence="2">
    <location>
        <begin position="218"/>
        <end position="237"/>
    </location>
</feature>
<name>A0A4P9XQW6_9FUNG</name>
<dbReference type="Proteomes" id="UP000271241">
    <property type="component" value="Unassembled WGS sequence"/>
</dbReference>
<reference evidence="6" key="1">
    <citation type="journal article" date="2018" name="Nat. Microbiol.">
        <title>Leveraging single-cell genomics to expand the fungal tree of life.</title>
        <authorList>
            <person name="Ahrendt S.R."/>
            <person name="Quandt C.A."/>
            <person name="Ciobanu D."/>
            <person name="Clum A."/>
            <person name="Salamov A."/>
            <person name="Andreopoulos B."/>
            <person name="Cheng J.F."/>
            <person name="Woyke T."/>
            <person name="Pelin A."/>
            <person name="Henrissat B."/>
            <person name="Reynolds N.K."/>
            <person name="Benny G.L."/>
            <person name="Smith M.E."/>
            <person name="James T.Y."/>
            <person name="Grigoriev I.V."/>
        </authorList>
    </citation>
    <scope>NUCLEOTIDE SEQUENCE [LARGE SCALE GENOMIC DNA]</scope>
    <source>
        <strain evidence="6">RSA 1356</strain>
    </source>
</reference>
<keyword evidence="2" id="KW-1133">Transmembrane helix</keyword>
<evidence type="ECO:0000256" key="2">
    <source>
        <dbReference type="SAM" id="Phobius"/>
    </source>
</evidence>
<dbReference type="Pfam" id="PF00053">
    <property type="entry name" value="EGF_laminin"/>
    <property type="match status" value="1"/>
</dbReference>
<gene>
    <name evidence="5" type="ORF">THASP1DRAFT_23561</name>
</gene>
<evidence type="ECO:0000313" key="6">
    <source>
        <dbReference type="Proteomes" id="UP000271241"/>
    </source>
</evidence>
<evidence type="ECO:0000313" key="5">
    <source>
        <dbReference type="EMBL" id="RKP08446.1"/>
    </source>
</evidence>
<feature type="compositionally biased region" description="Low complexity" evidence="1">
    <location>
        <begin position="473"/>
        <end position="496"/>
    </location>
</feature>
<dbReference type="AlphaFoldDB" id="A0A4P9XQW6"/>
<dbReference type="EMBL" id="KZ992602">
    <property type="protein sequence ID" value="RKP08446.1"/>
    <property type="molecule type" value="Genomic_DNA"/>
</dbReference>
<feature type="compositionally biased region" description="Basic and acidic residues" evidence="1">
    <location>
        <begin position="595"/>
        <end position="604"/>
    </location>
</feature>
<feature type="compositionally biased region" description="Polar residues" evidence="1">
    <location>
        <begin position="365"/>
        <end position="387"/>
    </location>
</feature>
<feature type="domain" description="Laminin EGF-like" evidence="4">
    <location>
        <begin position="5"/>
        <end position="29"/>
    </location>
</feature>
<feature type="transmembrane region" description="Helical" evidence="2">
    <location>
        <begin position="38"/>
        <end position="58"/>
    </location>
</feature>
<dbReference type="CDD" id="cd00055">
    <property type="entry name" value="EGF_Lam"/>
    <property type="match status" value="1"/>
</dbReference>
<feature type="compositionally biased region" description="Polar residues" evidence="1">
    <location>
        <begin position="624"/>
        <end position="640"/>
    </location>
</feature>
<feature type="domain" description="EGF-like" evidence="3">
    <location>
        <begin position="5"/>
        <end position="16"/>
    </location>
</feature>
<keyword evidence="2" id="KW-0812">Transmembrane</keyword>
<feature type="compositionally biased region" description="Low complexity" evidence="1">
    <location>
        <begin position="401"/>
        <end position="415"/>
    </location>
</feature>
<feature type="region of interest" description="Disordered" evidence="1">
    <location>
        <begin position="362"/>
        <end position="419"/>
    </location>
</feature>
<feature type="transmembrane region" description="Helical" evidence="2">
    <location>
        <begin position="145"/>
        <end position="167"/>
    </location>
</feature>
<feature type="compositionally biased region" description="Polar residues" evidence="1">
    <location>
        <begin position="731"/>
        <end position="745"/>
    </location>
</feature>